<evidence type="ECO:0000313" key="2">
    <source>
        <dbReference type="Proteomes" id="UP000184267"/>
    </source>
</evidence>
<evidence type="ECO:0000313" key="1">
    <source>
        <dbReference type="EMBL" id="OJT14750.1"/>
    </source>
</evidence>
<organism evidence="1 2">
    <name type="scientific">Trametes pubescens</name>
    <name type="common">White-rot fungus</name>
    <dbReference type="NCBI Taxonomy" id="154538"/>
    <lineage>
        <taxon>Eukaryota</taxon>
        <taxon>Fungi</taxon>
        <taxon>Dikarya</taxon>
        <taxon>Basidiomycota</taxon>
        <taxon>Agaricomycotina</taxon>
        <taxon>Agaricomycetes</taxon>
        <taxon>Polyporales</taxon>
        <taxon>Polyporaceae</taxon>
        <taxon>Trametes</taxon>
    </lineage>
</organism>
<keyword evidence="2" id="KW-1185">Reference proteome</keyword>
<protein>
    <submittedName>
        <fullName evidence="1">Uncharacterized protein</fullName>
    </submittedName>
</protein>
<dbReference type="AlphaFoldDB" id="A0A1M2W4R4"/>
<proteinExistence type="predicted"/>
<comment type="caution">
    <text evidence="1">The sequence shown here is derived from an EMBL/GenBank/DDBJ whole genome shotgun (WGS) entry which is preliminary data.</text>
</comment>
<sequence length="264" mass="28519">GHRPRLPGPNLEVSGYSAPDASVETRITSFGVRVTLPLIPVRNHPDIAYLAVLACQHSSLPDSLVCLYLGKSIKAGTSTLHPVGAFTPVLPHDMRASFVHPLRGTRGGFLCHPSPPEVRDRIITPTVYLVHNSHQPTHGKRLHGRAYERAVRMYVAATQLATVRRPRTLAAFSDLQVACRAPSTSLPLGGAVTLSLADTGEAAHSIMYGKRGGRPASGLVAETVTGALVFAVFFPDKLFEVTKVDVIHARCVLMRAAVIHEYQF</sequence>
<dbReference type="EMBL" id="MNAD01000244">
    <property type="protein sequence ID" value="OJT14750.1"/>
    <property type="molecule type" value="Genomic_DNA"/>
</dbReference>
<name>A0A1M2W4R4_TRAPU</name>
<reference evidence="1 2" key="1">
    <citation type="submission" date="2016-10" db="EMBL/GenBank/DDBJ databases">
        <title>Genome sequence of the basidiomycete white-rot fungus Trametes pubescens.</title>
        <authorList>
            <person name="Makela M.R."/>
            <person name="Granchi Z."/>
            <person name="Peng M."/>
            <person name="De Vries R.P."/>
            <person name="Grigoriev I."/>
            <person name="Riley R."/>
            <person name="Hilden K."/>
        </authorList>
    </citation>
    <scope>NUCLEOTIDE SEQUENCE [LARGE SCALE GENOMIC DNA]</scope>
    <source>
        <strain evidence="1 2">FBCC735</strain>
    </source>
</reference>
<feature type="non-terminal residue" evidence="1">
    <location>
        <position position="1"/>
    </location>
</feature>
<gene>
    <name evidence="1" type="ORF">TRAPUB_8698</name>
</gene>
<accession>A0A1M2W4R4</accession>
<dbReference type="Proteomes" id="UP000184267">
    <property type="component" value="Unassembled WGS sequence"/>
</dbReference>